<keyword evidence="2" id="KW-0238">DNA-binding</keyword>
<sequence>MTTPTGSDTALAAKLFRGFGDRTRLAILVEIADGEQRVTDLVERLGRSQSTISTHVACLRDCGLVDSRIEGRQVFYRVAFPEVIAMLKGAELLLTEIGHEVELCPNYGEVGER</sequence>
<evidence type="ECO:0000313" key="5">
    <source>
        <dbReference type="EMBL" id="VAV89064.1"/>
    </source>
</evidence>
<dbReference type="EMBL" id="UOEI01000005">
    <property type="protein sequence ID" value="VAV89064.1"/>
    <property type="molecule type" value="Genomic_DNA"/>
</dbReference>
<dbReference type="InterPro" id="IPR011991">
    <property type="entry name" value="ArsR-like_HTH"/>
</dbReference>
<dbReference type="SMART" id="SM00418">
    <property type="entry name" value="HTH_ARSR"/>
    <property type="match status" value="1"/>
</dbReference>
<dbReference type="CDD" id="cd00090">
    <property type="entry name" value="HTH_ARSR"/>
    <property type="match status" value="1"/>
</dbReference>
<dbReference type="PANTHER" id="PTHR43132:SF2">
    <property type="entry name" value="ARSENICAL RESISTANCE OPERON REPRESSOR ARSR-RELATED"/>
    <property type="match status" value="1"/>
</dbReference>
<dbReference type="SUPFAM" id="SSF46785">
    <property type="entry name" value="Winged helix' DNA-binding domain"/>
    <property type="match status" value="1"/>
</dbReference>
<evidence type="ECO:0000259" key="4">
    <source>
        <dbReference type="PROSITE" id="PS50987"/>
    </source>
</evidence>
<dbReference type="InterPro" id="IPR036388">
    <property type="entry name" value="WH-like_DNA-bd_sf"/>
</dbReference>
<dbReference type="PROSITE" id="PS50987">
    <property type="entry name" value="HTH_ARSR_2"/>
    <property type="match status" value="1"/>
</dbReference>
<dbReference type="Gene3D" id="1.10.10.10">
    <property type="entry name" value="Winged helix-like DNA-binding domain superfamily/Winged helix DNA-binding domain"/>
    <property type="match status" value="1"/>
</dbReference>
<dbReference type="InterPro" id="IPR036390">
    <property type="entry name" value="WH_DNA-bd_sf"/>
</dbReference>
<dbReference type="GO" id="GO:0003677">
    <property type="term" value="F:DNA binding"/>
    <property type="evidence" value="ECO:0007669"/>
    <property type="project" value="UniProtKB-KW"/>
</dbReference>
<dbReference type="NCBIfam" id="NF033788">
    <property type="entry name" value="HTH_metalloreg"/>
    <property type="match status" value="1"/>
</dbReference>
<dbReference type="InterPro" id="IPR051011">
    <property type="entry name" value="Metal_resp_trans_reg"/>
</dbReference>
<dbReference type="AlphaFoldDB" id="A0A3B0R6N7"/>
<name>A0A3B0R6N7_9ZZZZ</name>
<dbReference type="PRINTS" id="PR00778">
    <property type="entry name" value="HTHARSR"/>
</dbReference>
<accession>A0A3B0R6N7</accession>
<keyword evidence="1" id="KW-0805">Transcription regulation</keyword>
<protein>
    <recommendedName>
        <fullName evidence="4">HTH arsR-type domain-containing protein</fullName>
    </recommendedName>
</protein>
<proteinExistence type="predicted"/>
<evidence type="ECO:0000313" key="6">
    <source>
        <dbReference type="EMBL" id="VAV95032.1"/>
    </source>
</evidence>
<organism evidence="5">
    <name type="scientific">hydrothermal vent metagenome</name>
    <dbReference type="NCBI Taxonomy" id="652676"/>
    <lineage>
        <taxon>unclassified sequences</taxon>
        <taxon>metagenomes</taxon>
        <taxon>ecological metagenomes</taxon>
    </lineage>
</organism>
<dbReference type="PANTHER" id="PTHR43132">
    <property type="entry name" value="ARSENICAL RESISTANCE OPERON REPRESSOR ARSR-RELATED"/>
    <property type="match status" value="1"/>
</dbReference>
<dbReference type="Pfam" id="PF01022">
    <property type="entry name" value="HTH_5"/>
    <property type="match status" value="1"/>
</dbReference>
<dbReference type="InterPro" id="IPR001845">
    <property type="entry name" value="HTH_ArsR_DNA-bd_dom"/>
</dbReference>
<dbReference type="EMBL" id="UOEI01000137">
    <property type="protein sequence ID" value="VAV95032.1"/>
    <property type="molecule type" value="Genomic_DNA"/>
</dbReference>
<evidence type="ECO:0000256" key="2">
    <source>
        <dbReference type="ARBA" id="ARBA00023125"/>
    </source>
</evidence>
<dbReference type="GO" id="GO:0003700">
    <property type="term" value="F:DNA-binding transcription factor activity"/>
    <property type="evidence" value="ECO:0007669"/>
    <property type="project" value="InterPro"/>
</dbReference>
<evidence type="ECO:0000256" key="1">
    <source>
        <dbReference type="ARBA" id="ARBA00023015"/>
    </source>
</evidence>
<gene>
    <name evidence="6" type="ORF">MNBD_ACTINO01-1248</name>
    <name evidence="5" type="ORF">MNBD_ACTINO01-2221</name>
</gene>
<keyword evidence="3" id="KW-0804">Transcription</keyword>
<reference evidence="5" key="1">
    <citation type="submission" date="2018-06" db="EMBL/GenBank/DDBJ databases">
        <authorList>
            <person name="Zhirakovskaya E."/>
        </authorList>
    </citation>
    <scope>NUCLEOTIDE SEQUENCE</scope>
</reference>
<feature type="domain" description="HTH arsR-type" evidence="4">
    <location>
        <begin position="4"/>
        <end position="98"/>
    </location>
</feature>
<evidence type="ECO:0000256" key="3">
    <source>
        <dbReference type="ARBA" id="ARBA00023163"/>
    </source>
</evidence>